<sequence length="168" mass="19957">MKKIITIIILVLSILSVGCSKGDYLFEKKSFKKDEITYLDWKEYRGKIRITYEFWNVSPTKNIWSTSQEEVRFIFDELKKSKEVNSSKYEGISRYAIVVVKRLEDKRNLLVFVINKNGILKIGNKYFKVTDKLWNHLLKVEKREENVSVEVETKSMPIKYNKSHDFCD</sequence>
<dbReference type="RefSeq" id="WP_120170455.1">
    <property type="nucleotide sequence ID" value="NZ_MCIB01000037.1"/>
</dbReference>
<organism evidence="1 2">
    <name type="scientific">Thermohalobacter berrensis</name>
    <dbReference type="NCBI Taxonomy" id="99594"/>
    <lineage>
        <taxon>Bacteria</taxon>
        <taxon>Bacillati</taxon>
        <taxon>Bacillota</taxon>
        <taxon>Tissierellia</taxon>
        <taxon>Tissierellales</taxon>
        <taxon>Thermohalobacteraceae</taxon>
        <taxon>Thermohalobacter</taxon>
    </lineage>
</organism>
<name>A0A419SWA8_9FIRM</name>
<evidence type="ECO:0000313" key="1">
    <source>
        <dbReference type="EMBL" id="RKD29508.1"/>
    </source>
</evidence>
<proteinExistence type="predicted"/>
<dbReference type="EMBL" id="MCIB01000037">
    <property type="protein sequence ID" value="RKD29508.1"/>
    <property type="molecule type" value="Genomic_DNA"/>
</dbReference>
<comment type="caution">
    <text evidence="1">The sequence shown here is derived from an EMBL/GenBank/DDBJ whole genome shotgun (WGS) entry which is preliminary data.</text>
</comment>
<gene>
    <name evidence="1" type="ORF">BET03_05460</name>
</gene>
<dbReference type="Proteomes" id="UP000284177">
    <property type="component" value="Unassembled WGS sequence"/>
</dbReference>
<evidence type="ECO:0000313" key="2">
    <source>
        <dbReference type="Proteomes" id="UP000284177"/>
    </source>
</evidence>
<keyword evidence="2" id="KW-1185">Reference proteome</keyword>
<protein>
    <recommendedName>
        <fullName evidence="3">Lipoprotein</fullName>
    </recommendedName>
</protein>
<dbReference type="PROSITE" id="PS51257">
    <property type="entry name" value="PROKAR_LIPOPROTEIN"/>
    <property type="match status" value="1"/>
</dbReference>
<accession>A0A419SWA8</accession>
<dbReference type="AlphaFoldDB" id="A0A419SWA8"/>
<evidence type="ECO:0008006" key="3">
    <source>
        <dbReference type="Google" id="ProtNLM"/>
    </source>
</evidence>
<dbReference type="OrthoDB" id="2608210at2"/>
<reference evidence="1 2" key="1">
    <citation type="submission" date="2016-08" db="EMBL/GenBank/DDBJ databases">
        <title>Novel Firmicutes and Novel Genomes.</title>
        <authorList>
            <person name="Poppleton D.I."/>
            <person name="Gribaldo S."/>
        </authorList>
    </citation>
    <scope>NUCLEOTIDE SEQUENCE [LARGE SCALE GENOMIC DNA]</scope>
    <source>
        <strain evidence="1 2">CTT3</strain>
    </source>
</reference>